<accession>A0A9W7XDJ3</accession>
<feature type="compositionally biased region" description="Gly residues" evidence="1">
    <location>
        <begin position="20"/>
        <end position="37"/>
    </location>
</feature>
<dbReference type="GO" id="GO:0003676">
    <property type="term" value="F:nucleic acid binding"/>
    <property type="evidence" value="ECO:0007669"/>
    <property type="project" value="InterPro"/>
</dbReference>
<protein>
    <recommendedName>
        <fullName evidence="4">CCHC-type domain-containing protein</fullName>
    </recommendedName>
</protein>
<feature type="region of interest" description="Disordered" evidence="1">
    <location>
        <begin position="411"/>
        <end position="475"/>
    </location>
</feature>
<dbReference type="Gene3D" id="4.10.60.10">
    <property type="entry name" value="Zinc finger, CCHC-type"/>
    <property type="match status" value="1"/>
</dbReference>
<dbReference type="OrthoDB" id="695829at2759"/>
<dbReference type="PANTHER" id="PTHR33170:SF41">
    <property type="entry name" value="CCHC-TYPE DOMAIN-CONTAINING PROTEIN"/>
    <property type="match status" value="1"/>
</dbReference>
<feature type="compositionally biased region" description="Gly residues" evidence="1">
    <location>
        <begin position="78"/>
        <end position="88"/>
    </location>
</feature>
<evidence type="ECO:0008006" key="4">
    <source>
        <dbReference type="Google" id="ProtNLM"/>
    </source>
</evidence>
<reference evidence="2 3" key="1">
    <citation type="submission" date="2022-10" db="EMBL/GenBank/DDBJ databases">
        <title>WGS assembly of Paspalum vaginatum 540-79.</title>
        <authorList>
            <person name="Sun G."/>
            <person name="Wase N."/>
            <person name="Shu S."/>
            <person name="Jenkins J."/>
            <person name="Zhou B."/>
            <person name="Torres-Rodriguez J."/>
            <person name="Chen C."/>
            <person name="Sandor L."/>
            <person name="Plott C."/>
            <person name="Yoshinga Y."/>
            <person name="Daum C."/>
            <person name="Qi P."/>
            <person name="Barry K."/>
            <person name="Lipzen A."/>
            <person name="Berry L."/>
            <person name="Pedersen C."/>
            <person name="Gottilla T."/>
            <person name="Foltz A."/>
            <person name="Yu H."/>
            <person name="O'Malley R."/>
            <person name="Zhang C."/>
            <person name="Devos K."/>
            <person name="Sigmon B."/>
            <person name="Yu B."/>
            <person name="Obata T."/>
            <person name="Schmutz J."/>
            <person name="Schnable J."/>
        </authorList>
    </citation>
    <scope>NUCLEOTIDE SEQUENCE [LARGE SCALE GENOMIC DNA]</scope>
    <source>
        <strain evidence="3">cv. 540-79</strain>
    </source>
</reference>
<dbReference type="AlphaFoldDB" id="A0A9W7XDJ3"/>
<dbReference type="PANTHER" id="PTHR33170">
    <property type="entry name" value="DUF4283 DOMAIN-CONTAINING PROTEIN-RELATED"/>
    <property type="match status" value="1"/>
</dbReference>
<proteinExistence type="predicted"/>
<evidence type="ECO:0000313" key="2">
    <source>
        <dbReference type="EMBL" id="KAJ1256667.1"/>
    </source>
</evidence>
<sequence>MAARGNRGFNPGFRPSFNQGAGGSHGAGAGGYHGAGGRDNAQHRCGGFGRGRDGFGRGRGLQGAAPPGVGRGHATHAGGRGQLGGAPGGTDRDQVFSQHGGGGSELAAAGPGGHAAPFPAAGGQGHNSVAVSGATYRHRTAPGMTTDEISSAENMEVDTGIAQGVNAFDKTKSKPYCFRCLTKGHTAALCKTNILCDECGSEDHVTKSCSPYKNLKFAAIPSGYAVDGLGFYNIPYSGSKGGDNKSTTLAEINIIDGILSAANVETELKRLVPGVWDWKVVDKGTYFLAIFPSNDELKRMVEWGPVLAKCAKATLVIAEKSDEGEYVRFEIPKVSVQFRGLPKDLLENFNILWAVGSALGVSRKVDLKFTREHKIARIKVGCLEPDLIPEFISILIGEHVYDIQFRTEKNIDPENPVPINMDLDPMGDDDNGNSHGEQEHPDEENSDVNSVPKGGLQNSGRGNGADIGSSVASAL</sequence>
<dbReference type="SUPFAM" id="SSF57756">
    <property type="entry name" value="Retrovirus zinc finger-like domains"/>
    <property type="match status" value="1"/>
</dbReference>
<dbReference type="EMBL" id="MU629492">
    <property type="protein sequence ID" value="KAJ1256667.1"/>
    <property type="molecule type" value="Genomic_DNA"/>
</dbReference>
<name>A0A9W7XDJ3_9POAL</name>
<keyword evidence="3" id="KW-1185">Reference proteome</keyword>
<dbReference type="InterPro" id="IPR036875">
    <property type="entry name" value="Znf_CCHC_sf"/>
</dbReference>
<evidence type="ECO:0000313" key="3">
    <source>
        <dbReference type="Proteomes" id="UP001164776"/>
    </source>
</evidence>
<dbReference type="GO" id="GO:0008270">
    <property type="term" value="F:zinc ion binding"/>
    <property type="evidence" value="ECO:0007669"/>
    <property type="project" value="InterPro"/>
</dbReference>
<feature type="region of interest" description="Disordered" evidence="1">
    <location>
        <begin position="1"/>
        <end position="127"/>
    </location>
</feature>
<evidence type="ECO:0000256" key="1">
    <source>
        <dbReference type="SAM" id="MobiDB-lite"/>
    </source>
</evidence>
<organism evidence="2 3">
    <name type="scientific">Paspalum vaginatum</name>
    <name type="common">seashore paspalum</name>
    <dbReference type="NCBI Taxonomy" id="158149"/>
    <lineage>
        <taxon>Eukaryota</taxon>
        <taxon>Viridiplantae</taxon>
        <taxon>Streptophyta</taxon>
        <taxon>Embryophyta</taxon>
        <taxon>Tracheophyta</taxon>
        <taxon>Spermatophyta</taxon>
        <taxon>Magnoliopsida</taxon>
        <taxon>Liliopsida</taxon>
        <taxon>Poales</taxon>
        <taxon>Poaceae</taxon>
        <taxon>PACMAD clade</taxon>
        <taxon>Panicoideae</taxon>
        <taxon>Andropogonodae</taxon>
        <taxon>Paspaleae</taxon>
        <taxon>Paspalinae</taxon>
        <taxon>Paspalum</taxon>
    </lineage>
</organism>
<comment type="caution">
    <text evidence="2">The sequence shown here is derived from an EMBL/GenBank/DDBJ whole genome shotgun (WGS) entry which is preliminary data.</text>
</comment>
<gene>
    <name evidence="2" type="ORF">BS78_K333900</name>
</gene>
<dbReference type="Proteomes" id="UP001164776">
    <property type="component" value="Unassembled WGS sequence"/>
</dbReference>